<dbReference type="RefSeq" id="XP_065329314.1">
    <property type="nucleotide sequence ID" value="XM_065473242.1"/>
</dbReference>
<keyword evidence="2" id="KW-1185">Reference proteome</keyword>
<dbReference type="GeneID" id="90540974"/>
<proteinExistence type="predicted"/>
<gene>
    <name evidence="1" type="ORF">VNE69_03378</name>
</gene>
<dbReference type="EMBL" id="CP142728">
    <property type="protein sequence ID" value="WUR03169.1"/>
    <property type="molecule type" value="Genomic_DNA"/>
</dbReference>
<evidence type="ECO:0000313" key="1">
    <source>
        <dbReference type="EMBL" id="WUR03169.1"/>
    </source>
</evidence>
<sequence length="668" mass="79146">MKKIEDRDYVSINHCKSYNSISIYKSMDEYGNDNGLVEVSVSCDIKNNNVKIFTVNCKNKSLNEIITEIENKIRGVLGFPNNKLYVLFYSEYQFRDSIGLDNSITMKNIVETIKKINRERKINKKGWEIYYENICLESGYLEEIFFKTSKNNVNTEYTIKYYDYVPNYFLFHINVENNSYLFKFSIEEIDYLNDIEIKLENKYNEKILKKILELYNLSYEYLFEIDTYVVPINRIPNGIEIKYGSKFLIIEVFTNKVVFRQNSGEYHYVLQNDNINYIIDEQCLLEFKRFIEIASRINDENISKGIDIFNRILYYEDETELMIEIVLDTPGSALNIIIAHTLLYYNMIDELELIIIISNEEYDETRKTEIIKMIMSRVLKSNFTEFIITKIFLLLATEKYIIENEVEDELFYKNFKLIGNLIRKKNTRDKIEMCNIKDSFNLLGIMEEIGNVHIANFKKYKGVVVTSICKIISMFIGFNTIVYDFFENKQHAKYEFNEVIASFGLKNDDVDECNKIIRNKLLENNQQEKKFEEKRKTKEAELIKIIQILQEVSLENDINKIKLVALNGDIIKLFDKDLINEFATKLINGGINLIRKIFEEKVTSEDITVFSINEYKEYLEENLIKEIKINIKKNIKINSEIALPKTLIELFDNEIKISRLFIINYERK</sequence>
<dbReference type="KEGG" id="vnx:VNE69_03378"/>
<evidence type="ECO:0000313" key="2">
    <source>
        <dbReference type="Proteomes" id="UP001334084"/>
    </source>
</evidence>
<organism evidence="1 2">
    <name type="scientific">Vairimorpha necatrix</name>
    <dbReference type="NCBI Taxonomy" id="6039"/>
    <lineage>
        <taxon>Eukaryota</taxon>
        <taxon>Fungi</taxon>
        <taxon>Fungi incertae sedis</taxon>
        <taxon>Microsporidia</taxon>
        <taxon>Nosematidae</taxon>
        <taxon>Vairimorpha</taxon>
    </lineage>
</organism>
<dbReference type="AlphaFoldDB" id="A0AAX4JB09"/>
<protein>
    <submittedName>
        <fullName evidence="1">Uncharacterized protein</fullName>
    </submittedName>
</protein>
<accession>A0AAX4JB09</accession>
<dbReference type="Proteomes" id="UP001334084">
    <property type="component" value="Chromosome 3"/>
</dbReference>
<name>A0AAX4JB09_9MICR</name>
<reference evidence="1" key="1">
    <citation type="journal article" date="2024" name="BMC Genomics">
        <title>Functional annotation of a divergent genome using sequence and structure-based similarity.</title>
        <authorList>
            <person name="Svedberg D."/>
            <person name="Winiger R.R."/>
            <person name="Berg A."/>
            <person name="Sharma H."/>
            <person name="Tellgren-Roth C."/>
            <person name="Debrunner-Vossbrinck B.A."/>
            <person name="Vossbrinck C.R."/>
            <person name="Barandun J."/>
        </authorList>
    </citation>
    <scope>NUCLEOTIDE SEQUENCE</scope>
    <source>
        <strain evidence="1">Illinois isolate</strain>
    </source>
</reference>